<feature type="region of interest" description="Disordered" evidence="3">
    <location>
        <begin position="1"/>
        <end position="22"/>
    </location>
</feature>
<protein>
    <submittedName>
        <fullName evidence="5">Putative RNA-binding protein 15B (Trinotate prediction)</fullName>
    </submittedName>
</protein>
<dbReference type="InterPro" id="IPR000504">
    <property type="entry name" value="RRM_dom"/>
</dbReference>
<dbReference type="PANTHER" id="PTHR23189">
    <property type="entry name" value="RNA RECOGNITION MOTIF-CONTAINING"/>
    <property type="match status" value="1"/>
</dbReference>
<dbReference type="EMBL" id="GHBP01000310">
    <property type="protein sequence ID" value="NDJ92243.1"/>
    <property type="molecule type" value="Transcribed_RNA"/>
</dbReference>
<dbReference type="Gene3D" id="3.30.70.330">
    <property type="match status" value="2"/>
</dbReference>
<keyword evidence="1 2" id="KW-0694">RNA-binding</keyword>
<feature type="compositionally biased region" description="Basic and acidic residues" evidence="3">
    <location>
        <begin position="344"/>
        <end position="353"/>
    </location>
</feature>
<dbReference type="PROSITE" id="PS50102">
    <property type="entry name" value="RRM"/>
    <property type="match status" value="2"/>
</dbReference>
<name>A0A6G3ME39_HENSL</name>
<feature type="compositionally biased region" description="Basic and acidic residues" evidence="3">
    <location>
        <begin position="145"/>
        <end position="156"/>
    </location>
</feature>
<evidence type="ECO:0000256" key="1">
    <source>
        <dbReference type="ARBA" id="ARBA00022884"/>
    </source>
</evidence>
<feature type="compositionally biased region" description="Polar residues" evidence="3">
    <location>
        <begin position="11"/>
        <end position="20"/>
    </location>
</feature>
<dbReference type="InterPro" id="IPR012677">
    <property type="entry name" value="Nucleotide-bd_a/b_plait_sf"/>
</dbReference>
<evidence type="ECO:0000256" key="2">
    <source>
        <dbReference type="PROSITE-ProRule" id="PRU00176"/>
    </source>
</evidence>
<proteinExistence type="predicted"/>
<evidence type="ECO:0000259" key="4">
    <source>
        <dbReference type="PROSITE" id="PS50102"/>
    </source>
</evidence>
<accession>A0A6G3ME39</accession>
<organism evidence="5">
    <name type="scientific">Henneguya salminicola</name>
    <name type="common">Myxosporean</name>
    <dbReference type="NCBI Taxonomy" id="69463"/>
    <lineage>
        <taxon>Eukaryota</taxon>
        <taxon>Metazoa</taxon>
        <taxon>Cnidaria</taxon>
        <taxon>Myxozoa</taxon>
        <taxon>Myxosporea</taxon>
        <taxon>Bivalvulida</taxon>
        <taxon>Platysporina</taxon>
        <taxon>Myxobolidae</taxon>
        <taxon>Henneguya</taxon>
    </lineage>
</organism>
<feature type="region of interest" description="Disordered" evidence="3">
    <location>
        <begin position="333"/>
        <end position="449"/>
    </location>
</feature>
<feature type="region of interest" description="Disordered" evidence="3">
    <location>
        <begin position="128"/>
        <end position="156"/>
    </location>
</feature>
<feature type="compositionally biased region" description="Basic and acidic residues" evidence="3">
    <location>
        <begin position="391"/>
        <end position="425"/>
    </location>
</feature>
<reference evidence="5" key="1">
    <citation type="submission" date="2018-11" db="EMBL/GenBank/DDBJ databases">
        <title>Henneguya salminicola genome and transcriptome.</title>
        <authorList>
            <person name="Yahalomi D."/>
            <person name="Atkinson S.D."/>
            <person name="Neuhof M."/>
            <person name="Chang E.S."/>
            <person name="Philippe H."/>
            <person name="Cartwright P."/>
            <person name="Bartholomew J.L."/>
            <person name="Huchon D."/>
        </authorList>
    </citation>
    <scope>NUCLEOTIDE SEQUENCE</scope>
    <source>
        <strain evidence="5">Hz1</strain>
        <tissue evidence="5">Whole</tissue>
    </source>
</reference>
<dbReference type="Pfam" id="PF00076">
    <property type="entry name" value="RRM_1"/>
    <property type="match status" value="1"/>
</dbReference>
<evidence type="ECO:0000313" key="5">
    <source>
        <dbReference type="EMBL" id="NDJ92243.1"/>
    </source>
</evidence>
<dbReference type="InterPro" id="IPR035979">
    <property type="entry name" value="RBD_domain_sf"/>
</dbReference>
<feature type="domain" description="RRM" evidence="4">
    <location>
        <begin position="163"/>
        <end position="240"/>
    </location>
</feature>
<dbReference type="SMART" id="SM00360">
    <property type="entry name" value="RRM"/>
    <property type="match status" value="2"/>
</dbReference>
<dbReference type="AlphaFoldDB" id="A0A6G3ME39"/>
<sequence>MPKTRIYPPRGSSQLPNTRELSADSDEEFLNVYSSLDSLEESDNDIKSIILDQLRKYRHVSVRIKKNSKGDGRFAVLQFDNTDALNYFKRAILEKRDRIIVYDKVLFFNFNHANRRLPATERISDRISHRDRRNYSPERSYSRSNRYDRSSENDRRPPIAVSRTLFVGNLDDNIETAEIRRVFEPYGELLEVVIKHPHAARSAPYAFVKYRKLSATINAREQLQDTYVGRKRLKIGFGKVSPSHALWVGGLNDNTNEEELLTEVKRHSRFADYEIRNDNHIAYFVFETIDDSRRAYNGLQNIKLVHSGAKLEVDYADTHVEAKDLMDKIRVKDNRRASRSSTRSLEDVSDRSRSPVNSQIRVNRKRHGSYSSSSYSSRRRSPNGVSRRSRSKECRSLENHEDTEIKSMELHKIDDGHKESVKRDSMISSPSNRHKSFKSGSNFSGDDYKDVKYEFNV</sequence>
<dbReference type="SUPFAM" id="SSF54928">
    <property type="entry name" value="RNA-binding domain, RBD"/>
    <property type="match status" value="2"/>
</dbReference>
<feature type="domain" description="RRM" evidence="4">
    <location>
        <begin position="244"/>
        <end position="318"/>
    </location>
</feature>
<dbReference type="GO" id="GO:0003723">
    <property type="term" value="F:RNA binding"/>
    <property type="evidence" value="ECO:0007669"/>
    <property type="project" value="UniProtKB-UniRule"/>
</dbReference>
<evidence type="ECO:0000256" key="3">
    <source>
        <dbReference type="SAM" id="MobiDB-lite"/>
    </source>
</evidence>